<keyword evidence="1" id="KW-0472">Membrane</keyword>
<reference evidence="2" key="1">
    <citation type="submission" date="2022-08" db="EMBL/GenBank/DDBJ databases">
        <authorList>
            <consortium name="DOE Joint Genome Institute"/>
            <person name="Min B."/>
            <person name="Riley R."/>
            <person name="Sierra-Patev S."/>
            <person name="Naranjo-Ortiz M."/>
            <person name="Looney B."/>
            <person name="Konkel Z."/>
            <person name="Slot J.C."/>
            <person name="Sakamoto Y."/>
            <person name="Steenwyk J.L."/>
            <person name="Rokas A."/>
            <person name="Carro J."/>
            <person name="Camarero S."/>
            <person name="Ferreira P."/>
            <person name="Molpeceres G."/>
            <person name="Ruiz-Duenas F.J."/>
            <person name="Serrano A."/>
            <person name="Henrissat B."/>
            <person name="Drula E."/>
            <person name="Hughes K.W."/>
            <person name="Mata J.L."/>
            <person name="Ishikawa N.K."/>
            <person name="Vargas-Isla R."/>
            <person name="Ushijima S."/>
            <person name="Smith C.A."/>
            <person name="Ahrendt S."/>
            <person name="Andreopoulos W."/>
            <person name="He G."/>
            <person name="Labutti K."/>
            <person name="Lipzen A."/>
            <person name="Ng V."/>
            <person name="Sandor L."/>
            <person name="Barry K."/>
            <person name="Martinez A.T."/>
            <person name="Xiao Y."/>
            <person name="Gibbons J.G."/>
            <person name="Terashima K."/>
            <person name="Hibbett D.S."/>
            <person name="Grigoriev I.V."/>
        </authorList>
    </citation>
    <scope>NUCLEOTIDE SEQUENCE</scope>
    <source>
        <strain evidence="2">TFB9207</strain>
    </source>
</reference>
<comment type="caution">
    <text evidence="2">The sequence shown here is derived from an EMBL/GenBank/DDBJ whole genome shotgun (WGS) entry which is preliminary data.</text>
</comment>
<evidence type="ECO:0000256" key="1">
    <source>
        <dbReference type="SAM" id="Phobius"/>
    </source>
</evidence>
<sequence>MTTFSTSSTIGLAIISLLQIFLSSILIMSYSLISSFMCDIFASLVRGDNNRTEELLISFRDMLSHMQDEPSQLNFVAAMTPDSPFVSSSSLHSPYVDASDNDDSSDDDYIDSKICDIQMHRHHMTSQPRHLPRPKALATNTSAIFCDLKQGL</sequence>
<gene>
    <name evidence="2" type="ORF">F5878DRAFT_721031</name>
</gene>
<protein>
    <submittedName>
        <fullName evidence="2">Uncharacterized protein</fullName>
    </submittedName>
</protein>
<accession>A0AA38UJE5</accession>
<dbReference type="Proteomes" id="UP001163846">
    <property type="component" value="Unassembled WGS sequence"/>
</dbReference>
<name>A0AA38UJE5_9AGAR</name>
<keyword evidence="1" id="KW-1133">Transmembrane helix</keyword>
<organism evidence="2 3">
    <name type="scientific">Lentinula raphanica</name>
    <dbReference type="NCBI Taxonomy" id="153919"/>
    <lineage>
        <taxon>Eukaryota</taxon>
        <taxon>Fungi</taxon>
        <taxon>Dikarya</taxon>
        <taxon>Basidiomycota</taxon>
        <taxon>Agaricomycotina</taxon>
        <taxon>Agaricomycetes</taxon>
        <taxon>Agaricomycetidae</taxon>
        <taxon>Agaricales</taxon>
        <taxon>Marasmiineae</taxon>
        <taxon>Omphalotaceae</taxon>
        <taxon>Lentinula</taxon>
    </lineage>
</organism>
<keyword evidence="1" id="KW-0812">Transmembrane</keyword>
<evidence type="ECO:0000313" key="3">
    <source>
        <dbReference type="Proteomes" id="UP001163846"/>
    </source>
</evidence>
<evidence type="ECO:0000313" key="2">
    <source>
        <dbReference type="EMBL" id="KAJ3843972.1"/>
    </source>
</evidence>
<dbReference type="AlphaFoldDB" id="A0AA38UJE5"/>
<dbReference type="EMBL" id="MU805963">
    <property type="protein sequence ID" value="KAJ3843972.1"/>
    <property type="molecule type" value="Genomic_DNA"/>
</dbReference>
<proteinExistence type="predicted"/>
<keyword evidence="3" id="KW-1185">Reference proteome</keyword>
<feature type="transmembrane region" description="Helical" evidence="1">
    <location>
        <begin position="12"/>
        <end position="33"/>
    </location>
</feature>